<evidence type="ECO:0000259" key="2">
    <source>
        <dbReference type="Pfam" id="PF01648"/>
    </source>
</evidence>
<keyword evidence="1" id="KW-0808">Transferase</keyword>
<dbReference type="Pfam" id="PF01648">
    <property type="entry name" value="ACPS"/>
    <property type="match status" value="1"/>
</dbReference>
<dbReference type="GO" id="GO:0000287">
    <property type="term" value="F:magnesium ion binding"/>
    <property type="evidence" value="ECO:0007669"/>
    <property type="project" value="InterPro"/>
</dbReference>
<dbReference type="Proteomes" id="UP000187013">
    <property type="component" value="Unassembled WGS sequence"/>
</dbReference>
<dbReference type="EMBL" id="BDGX01000045">
    <property type="protein sequence ID" value="GAV54978.1"/>
    <property type="molecule type" value="Genomic_DNA"/>
</dbReference>
<proteinExistence type="predicted"/>
<dbReference type="InterPro" id="IPR037143">
    <property type="entry name" value="4-PPantetheinyl_Trfase_dom_sf"/>
</dbReference>
<dbReference type="GO" id="GO:0008897">
    <property type="term" value="F:holo-[acyl-carrier-protein] synthase activity"/>
    <property type="evidence" value="ECO:0007669"/>
    <property type="project" value="InterPro"/>
</dbReference>
<organism evidence="3 4">
    <name type="scientific">Zygosaccharomyces rouxii</name>
    <dbReference type="NCBI Taxonomy" id="4956"/>
    <lineage>
        <taxon>Eukaryota</taxon>
        <taxon>Fungi</taxon>
        <taxon>Dikarya</taxon>
        <taxon>Ascomycota</taxon>
        <taxon>Saccharomycotina</taxon>
        <taxon>Saccharomycetes</taxon>
        <taxon>Saccharomycetales</taxon>
        <taxon>Saccharomycetaceae</taxon>
        <taxon>Zygosaccharomyces</taxon>
    </lineage>
</organism>
<dbReference type="OrthoDB" id="15433at2759"/>
<evidence type="ECO:0000256" key="1">
    <source>
        <dbReference type="ARBA" id="ARBA00022679"/>
    </source>
</evidence>
<comment type="caution">
    <text evidence="3">The sequence shown here is derived from an EMBL/GenBank/DDBJ whole genome shotgun (WGS) entry which is preliminary data.</text>
</comment>
<dbReference type="Gene3D" id="3.90.470.20">
    <property type="entry name" value="4'-phosphopantetheinyl transferase domain"/>
    <property type="match status" value="1"/>
</dbReference>
<gene>
    <name evidence="3" type="ORF">ZYGR_0AS03010</name>
</gene>
<name>A0A1Q3AGZ3_ZYGRO</name>
<sequence>MIQRILGIGTDIVFTPRIYGLLKRFPPNGSGFRRLTAKFMHQHELQELQLLIDQKRDPTTYVAGVWATKECVWKALASFVDPKLIPPAMSVYTRLCYKTKGPGGAPILVFDSNFPITTPLHSLFYREVIYKRRLEALLSISHDKDYLVAFMMMLEDVE</sequence>
<dbReference type="AlphaFoldDB" id="A0A1Q3AGZ3"/>
<dbReference type="InterPro" id="IPR008278">
    <property type="entry name" value="4-PPantetheinyl_Trfase_dom"/>
</dbReference>
<accession>A0A1Q3AGZ3</accession>
<dbReference type="SUPFAM" id="SSF56214">
    <property type="entry name" value="4'-phosphopantetheinyl transferase"/>
    <property type="match status" value="1"/>
</dbReference>
<feature type="domain" description="4'-phosphopantetheinyl transferase" evidence="2">
    <location>
        <begin position="7"/>
        <end position="77"/>
    </location>
</feature>
<protein>
    <recommendedName>
        <fullName evidence="2">4'-phosphopantetheinyl transferase domain-containing protein</fullName>
    </recommendedName>
</protein>
<reference evidence="3 4" key="1">
    <citation type="submission" date="2016-08" db="EMBL/GenBank/DDBJ databases">
        <title>Draft genome sequence of allopolyploid Zygosaccharomyces rouxii.</title>
        <authorList>
            <person name="Watanabe J."/>
            <person name="Uehara K."/>
            <person name="Mogi Y."/>
            <person name="Tsukioka Y."/>
        </authorList>
    </citation>
    <scope>NUCLEOTIDE SEQUENCE [LARGE SCALE GENOMIC DNA]</scope>
    <source>
        <strain evidence="3 4">NBRC 110957</strain>
    </source>
</reference>
<evidence type="ECO:0000313" key="3">
    <source>
        <dbReference type="EMBL" id="GAV54978.1"/>
    </source>
</evidence>
<evidence type="ECO:0000313" key="4">
    <source>
        <dbReference type="Proteomes" id="UP000187013"/>
    </source>
</evidence>